<feature type="transmembrane region" description="Helical" evidence="9">
    <location>
        <begin position="99"/>
        <end position="128"/>
    </location>
</feature>
<proteinExistence type="predicted"/>
<organism evidence="11 12">
    <name type="scientific">Latimeria chalumnae</name>
    <name type="common">Coelacanth</name>
    <dbReference type="NCBI Taxonomy" id="7897"/>
    <lineage>
        <taxon>Eukaryota</taxon>
        <taxon>Metazoa</taxon>
        <taxon>Chordata</taxon>
        <taxon>Craniata</taxon>
        <taxon>Vertebrata</taxon>
        <taxon>Euteleostomi</taxon>
        <taxon>Coelacanthiformes</taxon>
        <taxon>Coelacanthidae</taxon>
        <taxon>Latimeria</taxon>
    </lineage>
</organism>
<dbReference type="InterPro" id="IPR017452">
    <property type="entry name" value="GPCR_Rhodpsn_7TM"/>
</dbReference>
<dbReference type="GO" id="GO:0005886">
    <property type="term" value="C:plasma membrane"/>
    <property type="evidence" value="ECO:0007669"/>
    <property type="project" value="UniProtKB-SubCell"/>
</dbReference>
<keyword evidence="3 9" id="KW-0812">Transmembrane</keyword>
<dbReference type="Gene3D" id="1.20.1070.10">
    <property type="entry name" value="Rhodopsin 7-helix transmembrane proteins"/>
    <property type="match status" value="1"/>
</dbReference>
<accession>H3AW00</accession>
<keyword evidence="6 9" id="KW-0472">Membrane</keyword>
<reference evidence="11" key="3">
    <citation type="submission" date="2025-09" db="UniProtKB">
        <authorList>
            <consortium name="Ensembl"/>
        </authorList>
    </citation>
    <scope>IDENTIFICATION</scope>
</reference>
<evidence type="ECO:0000256" key="2">
    <source>
        <dbReference type="ARBA" id="ARBA00022475"/>
    </source>
</evidence>
<reference evidence="11" key="2">
    <citation type="submission" date="2025-08" db="UniProtKB">
        <authorList>
            <consortium name="Ensembl"/>
        </authorList>
    </citation>
    <scope>IDENTIFICATION</scope>
</reference>
<evidence type="ECO:0000313" key="11">
    <source>
        <dbReference type="Ensembl" id="ENSLACP00000013821.1"/>
    </source>
</evidence>
<dbReference type="Proteomes" id="UP000008672">
    <property type="component" value="Unassembled WGS sequence"/>
</dbReference>
<keyword evidence="2" id="KW-1003">Cell membrane</keyword>
<comment type="subcellular location">
    <subcellularLocation>
        <location evidence="1">Cell membrane</location>
        <topology evidence="1">Multi-pass membrane protein</topology>
    </subcellularLocation>
</comment>
<evidence type="ECO:0000256" key="8">
    <source>
        <dbReference type="ARBA" id="ARBA00023224"/>
    </source>
</evidence>
<dbReference type="EMBL" id="AFYH01023969">
    <property type="status" value="NOT_ANNOTATED_CDS"/>
    <property type="molecule type" value="Genomic_DNA"/>
</dbReference>
<dbReference type="GeneTree" id="ENSGT00390000010435"/>
<dbReference type="OMA" id="FMYMLST"/>
<dbReference type="InParanoid" id="H3AW00"/>
<dbReference type="Pfam" id="PF00001">
    <property type="entry name" value="7tm_1"/>
    <property type="match status" value="1"/>
</dbReference>
<protein>
    <recommendedName>
        <fullName evidence="10">G-protein coupled receptors family 1 profile domain-containing protein</fullName>
    </recommendedName>
</protein>
<keyword evidence="12" id="KW-1185">Reference proteome</keyword>
<dbReference type="SUPFAM" id="SSF81321">
    <property type="entry name" value="Family A G protein-coupled receptor-like"/>
    <property type="match status" value="1"/>
</dbReference>
<evidence type="ECO:0000313" key="12">
    <source>
        <dbReference type="Proteomes" id="UP000008672"/>
    </source>
</evidence>
<evidence type="ECO:0000259" key="10">
    <source>
        <dbReference type="PROSITE" id="PS50262"/>
    </source>
</evidence>
<evidence type="ECO:0000256" key="3">
    <source>
        <dbReference type="ARBA" id="ARBA00022692"/>
    </source>
</evidence>
<reference evidence="12" key="1">
    <citation type="submission" date="2011-08" db="EMBL/GenBank/DDBJ databases">
        <title>The draft genome of Latimeria chalumnae.</title>
        <authorList>
            <person name="Di Palma F."/>
            <person name="Alfoldi J."/>
            <person name="Johnson J."/>
            <person name="Berlin A."/>
            <person name="Gnerre S."/>
            <person name="Jaffe D."/>
            <person name="MacCallum I."/>
            <person name="Young S."/>
            <person name="Walker B.J."/>
            <person name="Lander E."/>
            <person name="Lindblad-Toh K."/>
        </authorList>
    </citation>
    <scope>NUCLEOTIDE SEQUENCE [LARGE SCALE GENOMIC DNA]</scope>
    <source>
        <strain evidence="12">Wild caught</strain>
    </source>
</reference>
<evidence type="ECO:0000256" key="5">
    <source>
        <dbReference type="ARBA" id="ARBA00023040"/>
    </source>
</evidence>
<dbReference type="eggNOG" id="KOG3656">
    <property type="taxonomic scope" value="Eukaryota"/>
</dbReference>
<dbReference type="GO" id="GO:0004930">
    <property type="term" value="F:G protein-coupled receptor activity"/>
    <property type="evidence" value="ECO:0007669"/>
    <property type="project" value="UniProtKB-KW"/>
</dbReference>
<feature type="transmembrane region" description="Helical" evidence="9">
    <location>
        <begin position="149"/>
        <end position="173"/>
    </location>
</feature>
<dbReference type="AlphaFoldDB" id="H3AW00"/>
<evidence type="ECO:0000256" key="7">
    <source>
        <dbReference type="ARBA" id="ARBA00023170"/>
    </source>
</evidence>
<feature type="domain" description="G-protein coupled receptors family 1 profile" evidence="10">
    <location>
        <begin position="44"/>
        <end position="207"/>
    </location>
</feature>
<dbReference type="InterPro" id="IPR000276">
    <property type="entry name" value="GPCR_Rhodpsn"/>
</dbReference>
<sequence>MMSTCISDFCSGVSWYYTGLFDVREGFHGKNDTNSIAPTFLGISYLVILAAQTDRYHAVASPFHYSQRMTPCKTILVIVCLWTYAYFILAVQICVADGIAVQITAFGTLICNIITLGIMIGLNIKLYLIAKHQLNREPPSSERENKRASLYLIVVVAGCFLLFWLPLFLRLIVCHFQIVKCKLFYNDGSDPTNILPRINCALTPCLYLGGCTPLRKVVFGKIRSSCCKRWSVCLPT</sequence>
<evidence type="ECO:0000256" key="6">
    <source>
        <dbReference type="ARBA" id="ARBA00023136"/>
    </source>
</evidence>
<dbReference type="PROSITE" id="PS50262">
    <property type="entry name" value="G_PROTEIN_RECEP_F1_2"/>
    <property type="match status" value="1"/>
</dbReference>
<keyword evidence="5" id="KW-0297">G-protein coupled receptor</keyword>
<evidence type="ECO:0000256" key="1">
    <source>
        <dbReference type="ARBA" id="ARBA00004651"/>
    </source>
</evidence>
<feature type="transmembrane region" description="Helical" evidence="9">
    <location>
        <begin position="74"/>
        <end position="93"/>
    </location>
</feature>
<keyword evidence="8" id="KW-0807">Transducer</keyword>
<evidence type="ECO:0000256" key="9">
    <source>
        <dbReference type="SAM" id="Phobius"/>
    </source>
</evidence>
<dbReference type="Ensembl" id="ENSLACT00000013918.1">
    <property type="protein sequence ID" value="ENSLACP00000013821.1"/>
    <property type="gene ID" value="ENSLACG00000012167.1"/>
</dbReference>
<evidence type="ECO:0000256" key="4">
    <source>
        <dbReference type="ARBA" id="ARBA00022989"/>
    </source>
</evidence>
<name>H3AW00_LATCH</name>
<dbReference type="PANTHER" id="PTHR22750">
    <property type="entry name" value="G-PROTEIN COUPLED RECEPTOR"/>
    <property type="match status" value="1"/>
</dbReference>
<dbReference type="HOGENOM" id="CLU_085580_0_0_1"/>
<keyword evidence="7" id="KW-0675">Receptor</keyword>
<keyword evidence="4 9" id="KW-1133">Transmembrane helix</keyword>